<accession>A0A6J5SFE1</accession>
<gene>
    <name evidence="1" type="ORF">UFOVP1086_28</name>
    <name evidence="2" type="ORF">UFOVP1440_28</name>
    <name evidence="3" type="ORF">UFOVP1533_28</name>
</gene>
<dbReference type="EMBL" id="LR797027">
    <property type="protein sequence ID" value="CAB4182888.1"/>
    <property type="molecule type" value="Genomic_DNA"/>
</dbReference>
<organism evidence="2">
    <name type="scientific">uncultured Caudovirales phage</name>
    <dbReference type="NCBI Taxonomy" id="2100421"/>
    <lineage>
        <taxon>Viruses</taxon>
        <taxon>Duplodnaviria</taxon>
        <taxon>Heunggongvirae</taxon>
        <taxon>Uroviricota</taxon>
        <taxon>Caudoviricetes</taxon>
        <taxon>Peduoviridae</taxon>
        <taxon>Maltschvirus</taxon>
        <taxon>Maltschvirus maltsch</taxon>
    </lineage>
</organism>
<dbReference type="EMBL" id="LR797384">
    <property type="protein sequence ID" value="CAB4212707.1"/>
    <property type="molecule type" value="Genomic_DNA"/>
</dbReference>
<dbReference type="EMBL" id="LR798388">
    <property type="protein sequence ID" value="CAB5228269.1"/>
    <property type="molecule type" value="Genomic_DNA"/>
</dbReference>
<evidence type="ECO:0000313" key="1">
    <source>
        <dbReference type="EMBL" id="CAB4182888.1"/>
    </source>
</evidence>
<name>A0A6J5SFE1_9CAUD</name>
<evidence type="ECO:0000313" key="2">
    <source>
        <dbReference type="EMBL" id="CAB4212707.1"/>
    </source>
</evidence>
<proteinExistence type="predicted"/>
<sequence length="851" mass="90347">MSYLVVENFSAGLDTRRHPLTAKSGTLQKLDNAHISRGGEIEKRKSFVEFANLNWIDALNAPNYRHNLTFGMEATADAIYVFGSIDPSMLTMPTGITYQRLSHPDGLDMVKVVHSSLYGGKPFVIAEYEDGHRYCFYDGAIVADFVNGIVRPTMTDLAGVATHLTSVITGDYTATNSGNVITVTGKPSVVFEPSATADSPMTVTTATIQKASDAVVETLSSGSFTIINGSNGSAFASKYMGGYSIASLPGITGLYIDGVEIFGYGSVIYGTTIPEYAPGHGDPAPRLAWTLCSIINGGTSTHGYSATYNYYKYSGADAAVLTILADPKLGSSMNGKTIQFEYLSDPGENPTDYLTTDNVISPYDTSLIPTRYIGNFGGGTLTGGVDNVITSIKVDGVEALGSTVHWVKSNTDTSLVIATTINTYTGSTDYEASVSAGNVVLTALAGTGKSPNGKHITVTTSGNFVISGIKSFDGGKDGVAAVSQISTYTLGGTFTVGGKITLIATPALDSAYPIYWGATRVANTTPAASMTFKTKEHIISGSSLFFSGVNQPTMWGYEGTGSGFINMSNNFGGNEVLTGLALYQGYMAIFARRSVQVWKMDPDPALNVQGQVISNTGAIAPKSVISVGEIDVFYLSDSGVRSLRARDASNAAIVNDVGTPIDSLVLADLSEMTDDEKSKCCSIVEPVDGRYWIAIGDKIYVYSYFPSGQVAAWSTYSPGFAVSKFVTKDNRIYARSGDVIYVYGGSDGNTYDNSTVELILPYLDASKPAHIKTFNGVDMTVQGEWVLEVGMDPLAPNAREVIATLSQPSFSLNRIAAAGMGTHFGVRMTCDSSGYARLANFIVHYELNDAS</sequence>
<evidence type="ECO:0000313" key="3">
    <source>
        <dbReference type="EMBL" id="CAB5228269.1"/>
    </source>
</evidence>
<protein>
    <submittedName>
        <fullName evidence="2">Uncharacterized protein</fullName>
    </submittedName>
</protein>
<reference evidence="2" key="1">
    <citation type="submission" date="2020-05" db="EMBL/GenBank/DDBJ databases">
        <authorList>
            <person name="Chiriac C."/>
            <person name="Salcher M."/>
            <person name="Ghai R."/>
            <person name="Kavagutti S V."/>
        </authorList>
    </citation>
    <scope>NUCLEOTIDE SEQUENCE</scope>
</reference>